<feature type="transmembrane region" description="Helical" evidence="2">
    <location>
        <begin position="154"/>
        <end position="173"/>
    </location>
</feature>
<dbReference type="Proteomes" id="UP001240678">
    <property type="component" value="Unassembled WGS sequence"/>
</dbReference>
<dbReference type="AlphaFoldDB" id="A0AAI9Z9X8"/>
<reference evidence="3 4" key="1">
    <citation type="submission" date="2016-10" db="EMBL/GenBank/DDBJ databases">
        <title>The genome sequence of Colletotrichum fioriniae PJ7.</title>
        <authorList>
            <person name="Baroncelli R."/>
        </authorList>
    </citation>
    <scope>NUCLEOTIDE SEQUENCE [LARGE SCALE GENOMIC DNA]</scope>
    <source>
        <strain evidence="3 4">IMI 309622</strain>
    </source>
</reference>
<keyword evidence="4" id="KW-1185">Reference proteome</keyword>
<dbReference type="GeneID" id="85332421"/>
<gene>
    <name evidence="3" type="ORF">CCOS01_00677</name>
</gene>
<dbReference type="EMBL" id="MOOE01000001">
    <property type="protein sequence ID" value="KAK1539363.1"/>
    <property type="molecule type" value="Genomic_DNA"/>
</dbReference>
<feature type="region of interest" description="Disordered" evidence="1">
    <location>
        <begin position="1"/>
        <end position="62"/>
    </location>
</feature>
<sequence>MLISTPRREAKNPLASRPSPFATLAHSGKRGHEEREIPKYSQRDRKEKKKKSHQPPPKRLCDASVQSFPAQRHHAPRFGSAKQLGAFLLLARCSYPAARKALNCWLRGTQKQPQAKAFGLPASLSAQWAKQVVVALLAKSLLFLLRVRIRRRDLVGSSGQIPALVAVLLYVSFNFG</sequence>
<protein>
    <submittedName>
        <fullName evidence="3">Uncharacterized protein</fullName>
    </submittedName>
</protein>
<proteinExistence type="predicted"/>
<dbReference type="RefSeq" id="XP_060320312.1">
    <property type="nucleotide sequence ID" value="XM_060448874.1"/>
</dbReference>
<evidence type="ECO:0000313" key="4">
    <source>
        <dbReference type="Proteomes" id="UP001240678"/>
    </source>
</evidence>
<accession>A0AAI9Z9X8</accession>
<keyword evidence="2" id="KW-0812">Transmembrane</keyword>
<feature type="compositionally biased region" description="Basic and acidic residues" evidence="1">
    <location>
        <begin position="30"/>
        <end position="45"/>
    </location>
</feature>
<keyword evidence="2" id="KW-0472">Membrane</keyword>
<evidence type="ECO:0000256" key="1">
    <source>
        <dbReference type="SAM" id="MobiDB-lite"/>
    </source>
</evidence>
<keyword evidence="2" id="KW-1133">Transmembrane helix</keyword>
<organism evidence="3 4">
    <name type="scientific">Colletotrichum costaricense</name>
    <dbReference type="NCBI Taxonomy" id="1209916"/>
    <lineage>
        <taxon>Eukaryota</taxon>
        <taxon>Fungi</taxon>
        <taxon>Dikarya</taxon>
        <taxon>Ascomycota</taxon>
        <taxon>Pezizomycotina</taxon>
        <taxon>Sordariomycetes</taxon>
        <taxon>Hypocreomycetidae</taxon>
        <taxon>Glomerellales</taxon>
        <taxon>Glomerellaceae</taxon>
        <taxon>Colletotrichum</taxon>
        <taxon>Colletotrichum acutatum species complex</taxon>
    </lineage>
</organism>
<evidence type="ECO:0000313" key="3">
    <source>
        <dbReference type="EMBL" id="KAK1539363.1"/>
    </source>
</evidence>
<evidence type="ECO:0000256" key="2">
    <source>
        <dbReference type="SAM" id="Phobius"/>
    </source>
</evidence>
<name>A0AAI9Z9X8_9PEZI</name>
<comment type="caution">
    <text evidence="3">The sequence shown here is derived from an EMBL/GenBank/DDBJ whole genome shotgun (WGS) entry which is preliminary data.</text>
</comment>
<feature type="compositionally biased region" description="Basic and acidic residues" evidence="1">
    <location>
        <begin position="1"/>
        <end position="11"/>
    </location>
</feature>